<reference evidence="1" key="1">
    <citation type="submission" date="2014-07" db="EMBL/GenBank/DDBJ databases">
        <authorList>
            <person name="Martin A.A"/>
            <person name="De Silva N."/>
        </authorList>
    </citation>
    <scope>NUCLEOTIDE SEQUENCE</scope>
</reference>
<protein>
    <submittedName>
        <fullName evidence="2">DUF4780 domain-containing protein</fullName>
    </submittedName>
</protein>
<dbReference type="Proteomes" id="UP000035680">
    <property type="component" value="Unassembled WGS sequence"/>
</dbReference>
<organism evidence="1 2">
    <name type="scientific">Strongyloides venezuelensis</name>
    <name type="common">Threadworm</name>
    <dbReference type="NCBI Taxonomy" id="75913"/>
    <lineage>
        <taxon>Eukaryota</taxon>
        <taxon>Metazoa</taxon>
        <taxon>Ecdysozoa</taxon>
        <taxon>Nematoda</taxon>
        <taxon>Chromadorea</taxon>
        <taxon>Rhabditida</taxon>
        <taxon>Tylenchina</taxon>
        <taxon>Panagrolaimomorpha</taxon>
        <taxon>Strongyloidoidea</taxon>
        <taxon>Strongyloididae</taxon>
        <taxon>Strongyloides</taxon>
    </lineage>
</organism>
<name>A0A0K0FRM0_STRVS</name>
<reference evidence="2" key="2">
    <citation type="submission" date="2015-08" db="UniProtKB">
        <authorList>
            <consortium name="WormBaseParasite"/>
        </authorList>
    </citation>
    <scope>IDENTIFICATION</scope>
</reference>
<accession>A0A0K0FRM0</accession>
<evidence type="ECO:0000313" key="2">
    <source>
        <dbReference type="WBParaSite" id="SVE_1266400.1"/>
    </source>
</evidence>
<keyword evidence="1" id="KW-1185">Reference proteome</keyword>
<proteinExistence type="predicted"/>
<dbReference type="WBParaSite" id="SVE_1266400.1">
    <property type="protein sequence ID" value="SVE_1266400.1"/>
    <property type="gene ID" value="SVE_1266400"/>
</dbReference>
<sequence>MKFPLKEFKVDKEKIRQIYIVLKTLDPLLRENSAILLAIDSLPFYTPSINNLRKRCAQLIIISASQSKLTKKIDQAQRLAAIIQIADEGEKNITEVEKMMNAWNSLKTYDVGKGKPIDHWLKKLECCFEIDSVTEDLKKIAVIKLKSTKEVMDYIESLPEVDRRSYPTVVALLKQKYDGSVSVQNAQAQLRCFRLDMREEHFLESCMKLGELVKTAYDYFGENDMLRAYNCSQKSSRDVEAKEPRQRITFNSNDRQLQKVDYDKIEEQNKLLMDALIRKES</sequence>
<dbReference type="AlphaFoldDB" id="A0A0K0FRM0"/>
<evidence type="ECO:0000313" key="1">
    <source>
        <dbReference type="Proteomes" id="UP000035680"/>
    </source>
</evidence>
<dbReference type="STRING" id="75913.A0A0K0FRM0"/>